<feature type="domain" description="Disease resistance R13L4/SHOC-2-like LRR" evidence="9">
    <location>
        <begin position="631"/>
        <end position="903"/>
    </location>
</feature>
<evidence type="ECO:0000256" key="4">
    <source>
        <dbReference type="ARBA" id="ARBA00022741"/>
    </source>
</evidence>
<keyword evidence="11" id="KW-1185">Reference proteome</keyword>
<dbReference type="AlphaFoldDB" id="A0AAD8NNV7"/>
<dbReference type="InterPro" id="IPR042197">
    <property type="entry name" value="Apaf_helical"/>
</dbReference>
<keyword evidence="2" id="KW-0433">Leucine-rich repeat</keyword>
<dbReference type="EMBL" id="JAUHHV010000008">
    <property type="protein sequence ID" value="KAK1415158.1"/>
    <property type="molecule type" value="Genomic_DNA"/>
</dbReference>
<dbReference type="InterPro" id="IPR002182">
    <property type="entry name" value="NB-ARC"/>
</dbReference>
<dbReference type="Pfam" id="PF23559">
    <property type="entry name" value="WHD_DRP"/>
    <property type="match status" value="1"/>
</dbReference>
<evidence type="ECO:0000313" key="11">
    <source>
        <dbReference type="Proteomes" id="UP001229421"/>
    </source>
</evidence>
<dbReference type="SUPFAM" id="SSF52058">
    <property type="entry name" value="L domain-like"/>
    <property type="match status" value="1"/>
</dbReference>
<dbReference type="PRINTS" id="PR00364">
    <property type="entry name" value="DISEASERSIST"/>
</dbReference>
<dbReference type="Gene3D" id="3.40.50.300">
    <property type="entry name" value="P-loop containing nucleotide triphosphate hydrolases"/>
    <property type="match status" value="1"/>
</dbReference>
<keyword evidence="3" id="KW-0677">Repeat</keyword>
<evidence type="ECO:0000256" key="5">
    <source>
        <dbReference type="ARBA" id="ARBA00022821"/>
    </source>
</evidence>
<keyword evidence="4" id="KW-0547">Nucleotide-binding</keyword>
<evidence type="ECO:0000256" key="3">
    <source>
        <dbReference type="ARBA" id="ARBA00022737"/>
    </source>
</evidence>
<feature type="compositionally biased region" description="Acidic residues" evidence="6">
    <location>
        <begin position="142"/>
        <end position="166"/>
    </location>
</feature>
<dbReference type="PANTHER" id="PTHR23155:SF955">
    <property type="entry name" value="AAA+ ATPASE DOMAIN-CONTAINING PROTEIN"/>
    <property type="match status" value="1"/>
</dbReference>
<comment type="caution">
    <text evidence="10">The sequence shown here is derived from an EMBL/GenBank/DDBJ whole genome shotgun (WGS) entry which is preliminary data.</text>
</comment>
<evidence type="ECO:0000256" key="1">
    <source>
        <dbReference type="ARBA" id="ARBA00008894"/>
    </source>
</evidence>
<name>A0AAD8NNV7_TARER</name>
<evidence type="ECO:0000259" key="7">
    <source>
        <dbReference type="Pfam" id="PF00931"/>
    </source>
</evidence>
<dbReference type="GO" id="GO:0043531">
    <property type="term" value="F:ADP binding"/>
    <property type="evidence" value="ECO:0007669"/>
    <property type="project" value="InterPro"/>
</dbReference>
<organism evidence="10 11">
    <name type="scientific">Tagetes erecta</name>
    <name type="common">African marigold</name>
    <dbReference type="NCBI Taxonomy" id="13708"/>
    <lineage>
        <taxon>Eukaryota</taxon>
        <taxon>Viridiplantae</taxon>
        <taxon>Streptophyta</taxon>
        <taxon>Embryophyta</taxon>
        <taxon>Tracheophyta</taxon>
        <taxon>Spermatophyta</taxon>
        <taxon>Magnoliopsida</taxon>
        <taxon>eudicotyledons</taxon>
        <taxon>Gunneridae</taxon>
        <taxon>Pentapetalae</taxon>
        <taxon>asterids</taxon>
        <taxon>campanulids</taxon>
        <taxon>Asterales</taxon>
        <taxon>Asteraceae</taxon>
        <taxon>Asteroideae</taxon>
        <taxon>Heliantheae alliance</taxon>
        <taxon>Tageteae</taxon>
        <taxon>Tagetes</taxon>
    </lineage>
</organism>
<dbReference type="PANTHER" id="PTHR23155">
    <property type="entry name" value="DISEASE RESISTANCE PROTEIN RP"/>
    <property type="match status" value="1"/>
</dbReference>
<dbReference type="InterPro" id="IPR044974">
    <property type="entry name" value="Disease_R_plants"/>
</dbReference>
<evidence type="ECO:0000256" key="2">
    <source>
        <dbReference type="ARBA" id="ARBA00022614"/>
    </source>
</evidence>
<feature type="domain" description="Disease resistance protein winged helix" evidence="8">
    <location>
        <begin position="472"/>
        <end position="540"/>
    </location>
</feature>
<dbReference type="InterPro" id="IPR055414">
    <property type="entry name" value="LRR_R13L4/SHOC2-like"/>
</dbReference>
<keyword evidence="5" id="KW-0611">Plant defense</keyword>
<dbReference type="Gene3D" id="3.80.10.10">
    <property type="entry name" value="Ribonuclease Inhibitor"/>
    <property type="match status" value="2"/>
</dbReference>
<dbReference type="InterPro" id="IPR032675">
    <property type="entry name" value="LRR_dom_sf"/>
</dbReference>
<evidence type="ECO:0000313" key="10">
    <source>
        <dbReference type="EMBL" id="KAK1415158.1"/>
    </source>
</evidence>
<reference evidence="10" key="1">
    <citation type="journal article" date="2023" name="bioRxiv">
        <title>Improved chromosome-level genome assembly for marigold (Tagetes erecta).</title>
        <authorList>
            <person name="Jiang F."/>
            <person name="Yuan L."/>
            <person name="Wang S."/>
            <person name="Wang H."/>
            <person name="Xu D."/>
            <person name="Wang A."/>
            <person name="Fan W."/>
        </authorList>
    </citation>
    <scope>NUCLEOTIDE SEQUENCE</scope>
    <source>
        <strain evidence="10">WSJ</strain>
        <tissue evidence="10">Leaf</tissue>
    </source>
</reference>
<dbReference type="Pfam" id="PF00931">
    <property type="entry name" value="NB-ARC"/>
    <property type="match status" value="2"/>
</dbReference>
<dbReference type="Proteomes" id="UP001229421">
    <property type="component" value="Unassembled WGS sequence"/>
</dbReference>
<feature type="domain" description="NB-ARC" evidence="7">
    <location>
        <begin position="260"/>
        <end position="329"/>
    </location>
</feature>
<accession>A0AAD8NNV7</accession>
<sequence>MEVKPVVAVVTQKLADTLNEESVADNKVMIHQLKGVLKSLSKIKSFSSDHNDSKDHLRVLYQVEDEIEKFTFQVAQQKKRFGFLMKHTFFFNNLNSCRRLKRKIKKIQTTISTLPATSTTPVGSNNNSSLNSKINLDINEHDLDDNNDDNNDGNNDDNNDGDDDFSYEMNELTPKSSSAVCPLSQIPDTPSPKPKRGLARSLSTMPHHQERKKQQKKLSFSYTYKEEEMNIVGLNIQYAKQLSSFCYQEQELGVFGLNDDIKSLVRRLTHGTELFVPIVGEEGSGKTTLARAVYKNRKIKEQFEFHDWVSVTEEYTAERILPGLSERVMKAKGKRFLIVVDGVGSYDTLKDAFPDENNGSKVIFTSRRSTKTMQLTPHVMSRLNEYESWKMFLNKAGKEMEAGRIQTRVKHMILSICNGLPQNIVLMAGLLSNNKVKWSQVIHKGQGPKDVLGICYNDLDIQSKLCLLYLALFPKDYDIPVRRLLRLWLAEGFVKRRHEDQFPEDLVQECFENLVGRNMILITKLRSDNSPRRCRLASSLQDYLLPKAQDISLFYIHQNSVNFEDAAGPFGVRRMIQHISTPRAVERLQPQGQSSTFDPTLLRSYVSFNFQPKDMSEKHVGMVLGRIIRCDFALLRVLDLEGVCKTSLPDKLGHLCHLRYLGLRWTFLESLPESVGDLSYLETLDVKHTSVDSLPDSIWKLKRLRHLNLNNIRLSMPPRSSSTLVTLWGLVLDEKISINEGLGKLEGLRELGIKFNLNKSQNVLMDWIVKLTNLQSLRLTSVNDMGRPSNLFMKPLMRLKNISHLNLYGCLEKLPAVEEFPPTVKVLTLSISRLVKDPMETLEQLPCLIVLRLLGESFVGKRMVCHQGGFKKLEVLKLWLLKDLEEWDVEEEAMERVKEVEVRRCYKLSNIPSRILQKQKCLDELVLTDMPDEFVAAIKKRKSKDTSLTINLKKSTT</sequence>
<proteinExistence type="inferred from homology"/>
<evidence type="ECO:0000259" key="8">
    <source>
        <dbReference type="Pfam" id="PF23559"/>
    </source>
</evidence>
<dbReference type="Pfam" id="PF23598">
    <property type="entry name" value="LRR_14"/>
    <property type="match status" value="1"/>
</dbReference>
<protein>
    <submittedName>
        <fullName evidence="10">Uncharacterized protein</fullName>
    </submittedName>
</protein>
<dbReference type="InterPro" id="IPR027417">
    <property type="entry name" value="P-loop_NTPase"/>
</dbReference>
<evidence type="ECO:0000256" key="6">
    <source>
        <dbReference type="SAM" id="MobiDB-lite"/>
    </source>
</evidence>
<evidence type="ECO:0000259" key="9">
    <source>
        <dbReference type="Pfam" id="PF23598"/>
    </source>
</evidence>
<comment type="similarity">
    <text evidence="1">Belongs to the disease resistance NB-LRR family.</text>
</comment>
<dbReference type="Gene3D" id="1.10.10.10">
    <property type="entry name" value="Winged helix-like DNA-binding domain superfamily/Winged helix DNA-binding domain"/>
    <property type="match status" value="1"/>
</dbReference>
<feature type="region of interest" description="Disordered" evidence="6">
    <location>
        <begin position="139"/>
        <end position="217"/>
    </location>
</feature>
<feature type="domain" description="NB-ARC" evidence="7">
    <location>
        <begin position="332"/>
        <end position="399"/>
    </location>
</feature>
<dbReference type="InterPro" id="IPR036388">
    <property type="entry name" value="WH-like_DNA-bd_sf"/>
</dbReference>
<gene>
    <name evidence="10" type="ORF">QVD17_30930</name>
</gene>
<dbReference type="Gene3D" id="1.10.8.430">
    <property type="entry name" value="Helical domain of apoptotic protease-activating factors"/>
    <property type="match status" value="1"/>
</dbReference>
<dbReference type="SUPFAM" id="SSF52540">
    <property type="entry name" value="P-loop containing nucleoside triphosphate hydrolases"/>
    <property type="match status" value="1"/>
</dbReference>
<dbReference type="GO" id="GO:0098542">
    <property type="term" value="P:defense response to other organism"/>
    <property type="evidence" value="ECO:0007669"/>
    <property type="project" value="TreeGrafter"/>
</dbReference>
<dbReference type="InterPro" id="IPR058922">
    <property type="entry name" value="WHD_DRP"/>
</dbReference>